<feature type="compositionally biased region" description="Basic and acidic residues" evidence="1">
    <location>
        <begin position="163"/>
        <end position="174"/>
    </location>
</feature>
<dbReference type="EMBL" id="MLYV02000256">
    <property type="protein sequence ID" value="PSS29698.1"/>
    <property type="molecule type" value="Genomic_DNA"/>
</dbReference>
<keyword evidence="2" id="KW-0812">Transmembrane</keyword>
<accession>A0A2R6RI74</accession>
<keyword evidence="4" id="KW-1185">Reference proteome</keyword>
<keyword evidence="2" id="KW-1133">Transmembrane helix</keyword>
<keyword evidence="2" id="KW-0472">Membrane</keyword>
<feature type="transmembrane region" description="Helical" evidence="2">
    <location>
        <begin position="101"/>
        <end position="124"/>
    </location>
</feature>
<reference evidence="3 4" key="1">
    <citation type="submission" date="2018-02" db="EMBL/GenBank/DDBJ databases">
        <title>Genome sequence of the basidiomycete white-rot fungus Phlebia centrifuga.</title>
        <authorList>
            <person name="Granchi Z."/>
            <person name="Peng M."/>
            <person name="de Vries R.P."/>
            <person name="Hilden K."/>
            <person name="Makela M.R."/>
            <person name="Grigoriev I."/>
            <person name="Riley R."/>
        </authorList>
    </citation>
    <scope>NUCLEOTIDE SEQUENCE [LARGE SCALE GENOMIC DNA]</scope>
    <source>
        <strain evidence="3 4">FBCC195</strain>
    </source>
</reference>
<dbReference type="Proteomes" id="UP000186601">
    <property type="component" value="Unassembled WGS sequence"/>
</dbReference>
<evidence type="ECO:0000313" key="4">
    <source>
        <dbReference type="Proteomes" id="UP000186601"/>
    </source>
</evidence>
<evidence type="ECO:0000256" key="1">
    <source>
        <dbReference type="SAM" id="MobiDB-lite"/>
    </source>
</evidence>
<dbReference type="AlphaFoldDB" id="A0A2R6RI74"/>
<feature type="region of interest" description="Disordered" evidence="1">
    <location>
        <begin position="141"/>
        <end position="177"/>
    </location>
</feature>
<name>A0A2R6RI74_9APHY</name>
<proteinExistence type="predicted"/>
<evidence type="ECO:0000256" key="2">
    <source>
        <dbReference type="SAM" id="Phobius"/>
    </source>
</evidence>
<protein>
    <submittedName>
        <fullName evidence="3">Uncharacterized protein</fullName>
    </submittedName>
</protein>
<evidence type="ECO:0000313" key="3">
    <source>
        <dbReference type="EMBL" id="PSS29698.1"/>
    </source>
</evidence>
<comment type="caution">
    <text evidence="3">The sequence shown here is derived from an EMBL/GenBank/DDBJ whole genome shotgun (WGS) entry which is preliminary data.</text>
</comment>
<dbReference type="OrthoDB" id="2576334at2759"/>
<sequence length="269" mass="28798">MLSNLSIKGSAIYLYGNASCPYDITLDSSVSQHMVPNGSDLLFSNDDLSYGTHVVNLTARPSPNSGQQFAFDRAIVSDAVLEGAHGTSTAETDNTRRHTNVGVIVGPIVAVIALALVAIFAVLLRRRRRRRSRRIIDITPFEVPKTDNPPPTIWEPSTLPRSARREKPGRRPDHPVAISLPANAGAAIGNAGQPGSFTPARAAAVPIQHPEVPPSDSGGDLRGPQPASLTTVSAEIDLDRIVELIAQRLDRTASARPAVQDAPPRYDFV</sequence>
<dbReference type="STRING" id="98765.A0A2R6RI74"/>
<organism evidence="3 4">
    <name type="scientific">Hermanssonia centrifuga</name>
    <dbReference type="NCBI Taxonomy" id="98765"/>
    <lineage>
        <taxon>Eukaryota</taxon>
        <taxon>Fungi</taxon>
        <taxon>Dikarya</taxon>
        <taxon>Basidiomycota</taxon>
        <taxon>Agaricomycotina</taxon>
        <taxon>Agaricomycetes</taxon>
        <taxon>Polyporales</taxon>
        <taxon>Meruliaceae</taxon>
        <taxon>Hermanssonia</taxon>
    </lineage>
</organism>
<feature type="region of interest" description="Disordered" evidence="1">
    <location>
        <begin position="208"/>
        <end position="227"/>
    </location>
</feature>
<gene>
    <name evidence="3" type="ORF">PHLCEN_2v2846</name>
</gene>